<gene>
    <name evidence="3" type="ORF">CGLY_03225</name>
</gene>
<keyword evidence="2" id="KW-0472">Membrane</keyword>
<protein>
    <submittedName>
        <fullName evidence="3">Uncharacterized protein</fullName>
    </submittedName>
</protein>
<feature type="transmembrane region" description="Helical" evidence="2">
    <location>
        <begin position="90"/>
        <end position="113"/>
    </location>
</feature>
<evidence type="ECO:0000313" key="3">
    <source>
        <dbReference type="EMBL" id="AHW63093.1"/>
    </source>
</evidence>
<keyword evidence="2" id="KW-0812">Transmembrane</keyword>
<dbReference type="AlphaFoldDB" id="X5DJ31"/>
<dbReference type="KEGG" id="cgy:CGLY_03225"/>
<reference evidence="3 4" key="1">
    <citation type="journal article" date="2015" name="Int. J. Syst. Evol. Microbiol.">
        <title>Revisiting Corynebacterium glyciniphilum (ex Kubota et al., 1972) sp. nov., nom. rev., isolated from putrefied banana.</title>
        <authorList>
            <person name="Al-Dilaimi A."/>
            <person name="Bednarz H."/>
            <person name="Lomker A."/>
            <person name="Niehaus K."/>
            <person name="Kalinowski J."/>
            <person name="Ruckert C."/>
        </authorList>
    </citation>
    <scope>NUCLEOTIDE SEQUENCE [LARGE SCALE GENOMIC DNA]</scope>
    <source>
        <strain evidence="3">AJ 3170</strain>
    </source>
</reference>
<feature type="transmembrane region" description="Helical" evidence="2">
    <location>
        <begin position="42"/>
        <end position="60"/>
    </location>
</feature>
<dbReference type="HOGENOM" id="CLU_078732_0_0_11"/>
<accession>X5DJ31</accession>
<dbReference type="EMBL" id="CP006842">
    <property type="protein sequence ID" value="AHW63093.1"/>
    <property type="molecule type" value="Genomic_DNA"/>
</dbReference>
<evidence type="ECO:0000256" key="1">
    <source>
        <dbReference type="SAM" id="MobiDB-lite"/>
    </source>
</evidence>
<keyword evidence="2" id="KW-1133">Transmembrane helix</keyword>
<feature type="region of interest" description="Disordered" evidence="1">
    <location>
        <begin position="1"/>
        <end position="33"/>
    </location>
</feature>
<sequence length="230" mass="25016">MTKLVDDMTQQTSPTPPKVGRPDGLAPSSKNAPENVRDGVRAWYLVGAVQALTAVLQLVMNLQDPRALTSQVREQMNSVSLPDGVSEDTLVTGTAILNLLFNLVAVALCMYLTRRVSRGGVRSRLFLCVGSVYLALMALLQVFSSPPDAGATPLVLLVGAGTIISGVIAVVGIWLITRPDNADWFGLPDKAEIEAYAEKMAKRSEELDKERAEKKKRKAREAEEKKNRGR</sequence>
<evidence type="ECO:0000256" key="2">
    <source>
        <dbReference type="SAM" id="Phobius"/>
    </source>
</evidence>
<dbReference type="STRING" id="1404245.CGLY_03225"/>
<feature type="transmembrane region" description="Helical" evidence="2">
    <location>
        <begin position="125"/>
        <end position="143"/>
    </location>
</feature>
<organism evidence="3 4">
    <name type="scientific">Corynebacterium glyciniphilum AJ 3170</name>
    <dbReference type="NCBI Taxonomy" id="1404245"/>
    <lineage>
        <taxon>Bacteria</taxon>
        <taxon>Bacillati</taxon>
        <taxon>Actinomycetota</taxon>
        <taxon>Actinomycetes</taxon>
        <taxon>Mycobacteriales</taxon>
        <taxon>Corynebacteriaceae</taxon>
        <taxon>Corynebacterium</taxon>
    </lineage>
</organism>
<evidence type="ECO:0000313" key="4">
    <source>
        <dbReference type="Proteomes" id="UP000023703"/>
    </source>
</evidence>
<feature type="compositionally biased region" description="Basic and acidic residues" evidence="1">
    <location>
        <begin position="220"/>
        <end position="230"/>
    </location>
</feature>
<dbReference type="Proteomes" id="UP000023703">
    <property type="component" value="Chromosome"/>
</dbReference>
<feature type="region of interest" description="Disordered" evidence="1">
    <location>
        <begin position="206"/>
        <end position="230"/>
    </location>
</feature>
<name>X5DJ31_9CORY</name>
<feature type="transmembrane region" description="Helical" evidence="2">
    <location>
        <begin position="155"/>
        <end position="176"/>
    </location>
</feature>
<keyword evidence="4" id="KW-1185">Reference proteome</keyword>
<proteinExistence type="predicted"/>